<evidence type="ECO:0000256" key="1">
    <source>
        <dbReference type="SAM" id="MobiDB-lite"/>
    </source>
</evidence>
<dbReference type="Proteomes" id="UP001642484">
    <property type="component" value="Unassembled WGS sequence"/>
</dbReference>
<dbReference type="EMBL" id="CAXAMN010023040">
    <property type="protein sequence ID" value="CAK9074796.1"/>
    <property type="molecule type" value="Genomic_DNA"/>
</dbReference>
<feature type="compositionally biased region" description="Low complexity" evidence="1">
    <location>
        <begin position="149"/>
        <end position="174"/>
    </location>
</feature>
<comment type="caution">
    <text evidence="2">The sequence shown here is derived from an EMBL/GenBank/DDBJ whole genome shotgun (WGS) entry which is preliminary data.</text>
</comment>
<feature type="compositionally biased region" description="Basic and acidic residues" evidence="1">
    <location>
        <begin position="178"/>
        <end position="189"/>
    </location>
</feature>
<protein>
    <submittedName>
        <fullName evidence="2">Uncharacterized protein</fullName>
    </submittedName>
</protein>
<feature type="region of interest" description="Disordered" evidence="1">
    <location>
        <begin position="302"/>
        <end position="373"/>
    </location>
</feature>
<gene>
    <name evidence="2" type="ORF">CCMP2556_LOCUS36833</name>
</gene>
<organism evidence="2 3">
    <name type="scientific">Durusdinium trenchii</name>
    <dbReference type="NCBI Taxonomy" id="1381693"/>
    <lineage>
        <taxon>Eukaryota</taxon>
        <taxon>Sar</taxon>
        <taxon>Alveolata</taxon>
        <taxon>Dinophyceae</taxon>
        <taxon>Suessiales</taxon>
        <taxon>Symbiodiniaceae</taxon>
        <taxon>Durusdinium</taxon>
    </lineage>
</organism>
<feature type="compositionally biased region" description="Basic and acidic residues" evidence="1">
    <location>
        <begin position="321"/>
        <end position="332"/>
    </location>
</feature>
<feature type="compositionally biased region" description="Acidic residues" evidence="1">
    <location>
        <begin position="307"/>
        <end position="316"/>
    </location>
</feature>
<reference evidence="2 3" key="1">
    <citation type="submission" date="2024-02" db="EMBL/GenBank/DDBJ databases">
        <authorList>
            <person name="Chen Y."/>
            <person name="Shah S."/>
            <person name="Dougan E. K."/>
            <person name="Thang M."/>
            <person name="Chan C."/>
        </authorList>
    </citation>
    <scope>NUCLEOTIDE SEQUENCE [LARGE SCALE GENOMIC DNA]</scope>
</reference>
<name>A0ABP0PGQ0_9DINO</name>
<feature type="region of interest" description="Disordered" evidence="1">
    <location>
        <begin position="126"/>
        <end position="189"/>
    </location>
</feature>
<keyword evidence="3" id="KW-1185">Reference proteome</keyword>
<evidence type="ECO:0000313" key="2">
    <source>
        <dbReference type="EMBL" id="CAK9074796.1"/>
    </source>
</evidence>
<sequence length="459" mass="50240">MANPRARVFAAALRRALNEPDKLEASRSHFPNAPTTLTGTNEQCNVFNFQVAEDMQHGTHAGSPNKTVLAGKNLSCNVFNIQCKAGTERGSAVESTHKTILVGQNRSCNVFNLGVGFTLSELLQPAKPDCDSPPPSQNIRKRPPPPASDTPAASRPRSSRSRSPSNASEAPAASELTWRLDGENSGPREVDLESMMSEAPDADDQETSKSNAFGEDREMCDLEASAVCYALPWDEQKLYWNLFLQESASLNHFLDENPEASMKDFCKLSDKEKFEWIPKDSVAHLAVVSRYQSVLAYVASRGGCDSPDSDSSDNEFPEASGSKEDGASDRGSKAQPPQPSAPQAKRPADSLEVASERALKKEKKQAEASESQGVMVPVQNDIMNLVDKKLQERMEAKEAKRLENVAKGYLKKQGCNFNMHFQVAHKGLVKLEPLMCQLVHPSFVIFLFKDRGCGAGVPR</sequence>
<feature type="compositionally biased region" description="Basic and acidic residues" evidence="1">
    <location>
        <begin position="346"/>
        <end position="367"/>
    </location>
</feature>
<accession>A0ABP0PGQ0</accession>
<proteinExistence type="predicted"/>
<evidence type="ECO:0000313" key="3">
    <source>
        <dbReference type="Proteomes" id="UP001642484"/>
    </source>
</evidence>